<dbReference type="InterPro" id="IPR009003">
    <property type="entry name" value="Peptidase_S1_PA"/>
</dbReference>
<evidence type="ECO:0000256" key="2">
    <source>
        <dbReference type="ARBA" id="ARBA00022525"/>
    </source>
</evidence>
<reference evidence="14" key="1">
    <citation type="submission" date="2023-04" db="EMBL/GenBank/DDBJ databases">
        <authorList>
            <consortium name="ELIXIR-Norway"/>
        </authorList>
    </citation>
    <scope>NUCLEOTIDE SEQUENCE [LARGE SCALE GENOMIC DNA]</scope>
</reference>
<evidence type="ECO:0000256" key="6">
    <source>
        <dbReference type="ARBA" id="ARBA00022825"/>
    </source>
</evidence>
<dbReference type="PROSITE" id="PS50240">
    <property type="entry name" value="TRYPSIN_DOM"/>
    <property type="match status" value="2"/>
</dbReference>
<dbReference type="PROSITE" id="PS00135">
    <property type="entry name" value="TRYPSIN_SER"/>
    <property type="match status" value="2"/>
</dbReference>
<dbReference type="EC" id="3.4.21.71" evidence="10"/>
<accession>A0ABN9A074</accession>
<keyword evidence="5 11" id="KW-0378">Hydrolase</keyword>
<keyword evidence="6 11" id="KW-0720">Serine protease</keyword>
<evidence type="ECO:0000256" key="11">
    <source>
        <dbReference type="RuleBase" id="RU363034"/>
    </source>
</evidence>
<evidence type="ECO:0000256" key="7">
    <source>
        <dbReference type="ARBA" id="ARBA00023145"/>
    </source>
</evidence>
<dbReference type="InterPro" id="IPR033116">
    <property type="entry name" value="TRYPSIN_SER"/>
</dbReference>
<dbReference type="Pfam" id="PF00089">
    <property type="entry name" value="Trypsin"/>
    <property type="match status" value="2"/>
</dbReference>
<dbReference type="PROSITE" id="PS00134">
    <property type="entry name" value="TRYPSIN_HIS"/>
    <property type="match status" value="2"/>
</dbReference>
<evidence type="ECO:0000256" key="1">
    <source>
        <dbReference type="ARBA" id="ARBA00004613"/>
    </source>
</evidence>
<dbReference type="EMBL" id="OX459945">
    <property type="protein sequence ID" value="CAI9179650.1"/>
    <property type="molecule type" value="Genomic_DNA"/>
</dbReference>
<name>A0ABN9A074_RANTA</name>
<feature type="signal peptide" evidence="12">
    <location>
        <begin position="1"/>
        <end position="16"/>
    </location>
</feature>
<dbReference type="InterPro" id="IPR018114">
    <property type="entry name" value="TRYPSIN_HIS"/>
</dbReference>
<dbReference type="CDD" id="cd00190">
    <property type="entry name" value="Tryp_SPc"/>
    <property type="match status" value="2"/>
</dbReference>
<proteinExistence type="predicted"/>
<feature type="domain" description="Peptidase S1" evidence="13">
    <location>
        <begin position="30"/>
        <end position="267"/>
    </location>
</feature>
<keyword evidence="15" id="KW-1185">Reference proteome</keyword>
<dbReference type="SMART" id="SM00020">
    <property type="entry name" value="Tryp_SPc"/>
    <property type="match status" value="2"/>
</dbReference>
<dbReference type="Gene3D" id="2.40.10.10">
    <property type="entry name" value="Trypsin-like serine proteases"/>
    <property type="match status" value="4"/>
</dbReference>
<dbReference type="Proteomes" id="UP001176941">
    <property type="component" value="Chromosome 9"/>
</dbReference>
<comment type="catalytic activity">
    <reaction evidence="9">
        <text>Preferential cleavage: Leu-|-Xaa, Met-|-Xaa and Phe-|-Xaa. Hydrolyzes elastin.</text>
        <dbReference type="EC" id="3.4.21.71"/>
    </reaction>
</comment>
<comment type="subcellular location">
    <subcellularLocation>
        <location evidence="1">Secreted</location>
    </subcellularLocation>
</comment>
<dbReference type="PRINTS" id="PR00722">
    <property type="entry name" value="CHYMOTRYPSIN"/>
</dbReference>
<feature type="chain" id="PRO_5046811554" description="pancreatic elastase II" evidence="12">
    <location>
        <begin position="17"/>
        <end position="548"/>
    </location>
</feature>
<keyword evidence="2" id="KW-0964">Secreted</keyword>
<sequence length="548" mass="59125">MLGITVFTALLAYASSCGVPIFQPNLSARVVGGEDAIPHSWPWQISLQYLKDDTWRHTCGGTLISPNHVLTAAHCISNTLTYRVGLGKNNLEVEDEAGSLYVGVDTIFVHEKWNSFLIRNDIALIKLAETVELSDTIQVACLPEAGALLTQDYPCYVTGWGRLYTNGPIAAELQQGLQPVVDYATCSQRDWWGSTVRETMVCAGGDGVISACNGDSGGPLNCQAENGNWDVQGIVSFGSGLGCNTFKKPTVFTRVSAYIDWINEGLSQGHTDRTPYRHTMIRALLLSTLVAGALSCGVPTYPPQLSRVVGGEDARPNSWPWQVSLQYSSSGQWHHTCGGSLIKQNWVLTAAHCISSSRTYRVVVGRQSLSTSESGSLTVAVSKSVIHEKWNSNQLAQGNDIALLKLASSVPLTDKIQLGCLPPAGTILPNNYVCYVTGWGRLQTNGALPDILQQGKLLVVDYATCSQPSWWGSTVKTNMICAGGDGVTSSCNGDSGGPLNCQADNGQWQVHGIVSFGSSLGCNYYRKPSVFTRVSNYNDWINSVIENN</sequence>
<keyword evidence="4 12" id="KW-0732">Signal</keyword>
<dbReference type="PANTHER" id="PTHR24257">
    <property type="entry name" value="CHYMOTRYPSIN-LIKE ELASTASE FAMILY MEMBER"/>
    <property type="match status" value="1"/>
</dbReference>
<keyword evidence="3 11" id="KW-0645">Protease</keyword>
<evidence type="ECO:0000256" key="4">
    <source>
        <dbReference type="ARBA" id="ARBA00022729"/>
    </source>
</evidence>
<evidence type="ECO:0000256" key="10">
    <source>
        <dbReference type="ARBA" id="ARBA00038991"/>
    </source>
</evidence>
<dbReference type="SUPFAM" id="SSF50494">
    <property type="entry name" value="Trypsin-like serine proteases"/>
    <property type="match status" value="2"/>
</dbReference>
<evidence type="ECO:0000256" key="5">
    <source>
        <dbReference type="ARBA" id="ARBA00022801"/>
    </source>
</evidence>
<evidence type="ECO:0000313" key="14">
    <source>
        <dbReference type="EMBL" id="CAI9179650.1"/>
    </source>
</evidence>
<dbReference type="InterPro" id="IPR001314">
    <property type="entry name" value="Peptidase_S1A"/>
</dbReference>
<dbReference type="InterPro" id="IPR001254">
    <property type="entry name" value="Trypsin_dom"/>
</dbReference>
<dbReference type="InterPro" id="IPR043504">
    <property type="entry name" value="Peptidase_S1_PA_chymotrypsin"/>
</dbReference>
<gene>
    <name evidence="14" type="ORF">MRATA1EN1_LOCUS28612</name>
</gene>
<feature type="domain" description="Peptidase S1" evidence="13">
    <location>
        <begin position="308"/>
        <end position="546"/>
    </location>
</feature>
<evidence type="ECO:0000313" key="15">
    <source>
        <dbReference type="Proteomes" id="UP001176941"/>
    </source>
</evidence>
<evidence type="ECO:0000259" key="13">
    <source>
        <dbReference type="PROSITE" id="PS50240"/>
    </source>
</evidence>
<keyword evidence="7" id="KW-0865">Zymogen</keyword>
<evidence type="ECO:0000256" key="12">
    <source>
        <dbReference type="SAM" id="SignalP"/>
    </source>
</evidence>
<dbReference type="InterPro" id="IPR050850">
    <property type="entry name" value="Peptidase_S1_Elastase_sf"/>
</dbReference>
<evidence type="ECO:0000256" key="3">
    <source>
        <dbReference type="ARBA" id="ARBA00022670"/>
    </source>
</evidence>
<protein>
    <recommendedName>
        <fullName evidence="10">pancreatic elastase II</fullName>
        <ecNumber evidence="10">3.4.21.71</ecNumber>
    </recommendedName>
</protein>
<organism evidence="14 15">
    <name type="scientific">Rangifer tarandus platyrhynchus</name>
    <name type="common">Svalbard reindeer</name>
    <dbReference type="NCBI Taxonomy" id="3082113"/>
    <lineage>
        <taxon>Eukaryota</taxon>
        <taxon>Metazoa</taxon>
        <taxon>Chordata</taxon>
        <taxon>Craniata</taxon>
        <taxon>Vertebrata</taxon>
        <taxon>Euteleostomi</taxon>
        <taxon>Mammalia</taxon>
        <taxon>Eutheria</taxon>
        <taxon>Laurasiatheria</taxon>
        <taxon>Artiodactyla</taxon>
        <taxon>Ruminantia</taxon>
        <taxon>Pecora</taxon>
        <taxon>Cervidae</taxon>
        <taxon>Odocoileinae</taxon>
        <taxon>Rangifer</taxon>
    </lineage>
</organism>
<evidence type="ECO:0000256" key="8">
    <source>
        <dbReference type="ARBA" id="ARBA00023157"/>
    </source>
</evidence>
<dbReference type="PANTHER" id="PTHR24257:SF19">
    <property type="entry name" value="CHYMOTRYPSIN-LIKE ELASTASE FAMILY MEMBER 2B"/>
    <property type="match status" value="1"/>
</dbReference>
<evidence type="ECO:0000256" key="9">
    <source>
        <dbReference type="ARBA" id="ARBA00036026"/>
    </source>
</evidence>
<keyword evidence="8" id="KW-1015">Disulfide bond</keyword>